<dbReference type="GO" id="GO:0051536">
    <property type="term" value="F:iron-sulfur cluster binding"/>
    <property type="evidence" value="ECO:0007669"/>
    <property type="project" value="InterPro"/>
</dbReference>
<dbReference type="InterPro" id="IPR042204">
    <property type="entry name" value="2Fe-2S-bd_N"/>
</dbReference>
<dbReference type="GO" id="GO:0016491">
    <property type="term" value="F:oxidoreductase activity"/>
    <property type="evidence" value="ECO:0007669"/>
    <property type="project" value="UniProtKB-KW"/>
</dbReference>
<comment type="caution">
    <text evidence="2">The sequence shown here is derived from an EMBL/GenBank/DDBJ whole genome shotgun (WGS) entry which is preliminary data.</text>
</comment>
<dbReference type="InterPro" id="IPR036010">
    <property type="entry name" value="2Fe-2S_ferredoxin-like_sf"/>
</dbReference>
<keyword evidence="3" id="KW-1185">Reference proteome</keyword>
<reference evidence="2" key="1">
    <citation type="submission" date="2016-01" db="EMBL/GenBank/DDBJ databases">
        <authorList>
            <person name="Peeters C."/>
        </authorList>
    </citation>
    <scope>NUCLEOTIDE SEQUENCE [LARGE SCALE GENOMIC DNA]</scope>
    <source>
        <strain evidence="2">LMG 29326</strain>
    </source>
</reference>
<evidence type="ECO:0000256" key="1">
    <source>
        <dbReference type="ARBA" id="ARBA00023002"/>
    </source>
</evidence>
<sequence>MSTVTQHHAPQFVRLAETERARISFVLDGVPTQALAGDTLLTAILMQQRHVHHSEFSGQPRAGFCLIGACQDCWVRGEDGKRMRACSTRVEAGMRVLTNMANAGDER</sequence>
<accession>A0A158DED9</accession>
<dbReference type="AlphaFoldDB" id="A0A158DED9"/>
<gene>
    <name evidence="2" type="ORF">AWB83_05363</name>
</gene>
<evidence type="ECO:0000313" key="3">
    <source>
        <dbReference type="Proteomes" id="UP000054978"/>
    </source>
</evidence>
<dbReference type="SUPFAM" id="SSF54292">
    <property type="entry name" value="2Fe-2S ferredoxin-like"/>
    <property type="match status" value="1"/>
</dbReference>
<protein>
    <submittedName>
        <fullName evidence="2">NAD(FAD)-dependent dehydrogenase</fullName>
    </submittedName>
</protein>
<name>A0A158DED9_9BURK</name>
<dbReference type="Proteomes" id="UP000054978">
    <property type="component" value="Unassembled WGS sequence"/>
</dbReference>
<dbReference type="Pfam" id="PF13510">
    <property type="entry name" value="Fer2_4"/>
    <property type="match status" value="1"/>
</dbReference>
<dbReference type="STRING" id="1777144.AWB83_05363"/>
<evidence type="ECO:0000313" key="2">
    <source>
        <dbReference type="EMBL" id="SAK92833.1"/>
    </source>
</evidence>
<dbReference type="Gene3D" id="3.10.20.440">
    <property type="entry name" value="2Fe-2S iron-sulphur cluster binding domain, sarcosine oxidase, alpha subunit, N-terminal domain"/>
    <property type="match status" value="1"/>
</dbReference>
<dbReference type="EMBL" id="FCOB02000030">
    <property type="protein sequence ID" value="SAK92833.1"/>
    <property type="molecule type" value="Genomic_DNA"/>
</dbReference>
<dbReference type="OrthoDB" id="573392at2"/>
<dbReference type="RefSeq" id="WP_087048703.1">
    <property type="nucleotide sequence ID" value="NZ_FCOB02000030.1"/>
</dbReference>
<organism evidence="2 3">
    <name type="scientific">Caballeronia ptereochthonis</name>
    <dbReference type="NCBI Taxonomy" id="1777144"/>
    <lineage>
        <taxon>Bacteria</taxon>
        <taxon>Pseudomonadati</taxon>
        <taxon>Pseudomonadota</taxon>
        <taxon>Betaproteobacteria</taxon>
        <taxon>Burkholderiales</taxon>
        <taxon>Burkholderiaceae</taxon>
        <taxon>Caballeronia</taxon>
    </lineage>
</organism>
<keyword evidence="1" id="KW-0560">Oxidoreductase</keyword>
<proteinExistence type="predicted"/>